<proteinExistence type="predicted"/>
<evidence type="ECO:0000313" key="2">
    <source>
        <dbReference type="Proteomes" id="UP000630660"/>
    </source>
</evidence>
<reference evidence="1" key="1">
    <citation type="submission" date="2019-11" db="EMBL/GenBank/DDBJ databases">
        <title>Microbial mats filling the niche in hypersaline microbial mats.</title>
        <authorList>
            <person name="Wong H.L."/>
            <person name="Macleod F.I."/>
            <person name="White R.A. III"/>
            <person name="Burns B.P."/>
        </authorList>
    </citation>
    <scope>NUCLEOTIDE SEQUENCE</scope>
    <source>
        <strain evidence="1">Bin_327</strain>
    </source>
</reference>
<gene>
    <name evidence="1" type="ORF">GF359_00295</name>
</gene>
<evidence type="ECO:0000313" key="1">
    <source>
        <dbReference type="EMBL" id="MBD3363632.1"/>
    </source>
</evidence>
<dbReference type="EMBL" id="WJKJ01000009">
    <property type="protein sequence ID" value="MBD3363632.1"/>
    <property type="molecule type" value="Genomic_DNA"/>
</dbReference>
<dbReference type="Proteomes" id="UP000630660">
    <property type="component" value="Unassembled WGS sequence"/>
</dbReference>
<organism evidence="1 2">
    <name type="scientific">candidate division WOR-3 bacterium</name>
    <dbReference type="NCBI Taxonomy" id="2052148"/>
    <lineage>
        <taxon>Bacteria</taxon>
        <taxon>Bacteria division WOR-3</taxon>
    </lineage>
</organism>
<name>A0A9D5K7D8_UNCW3</name>
<dbReference type="AlphaFoldDB" id="A0A9D5K7D8"/>
<sequence length="205" mass="24018">MEADSFDDEDFHPAGCTYLNEEGEEWLSTWTYSYPVYEYSDNRLIVPRICYPTYYLDMYSYSQDKIEYLGYASTDKRFLFADSSGIYLEESKDDISVVLGKYSIVSYHELEEKRGWSVSSFLPNETSERRTVRSKKLEPSTTSKPQKVKSRQYISNLDTFKMLSSDSCDYLLLDSLTYEKHHVILFSRPQDCGLKTTLEEAQKIR</sequence>
<accession>A0A9D5K7D8</accession>
<protein>
    <submittedName>
        <fullName evidence="1">Uncharacterized protein</fullName>
    </submittedName>
</protein>
<comment type="caution">
    <text evidence="1">The sequence shown here is derived from an EMBL/GenBank/DDBJ whole genome shotgun (WGS) entry which is preliminary data.</text>
</comment>